<name>A0A097P0Y7_GVCP</name>
<dbReference type="SUPFAM" id="SSF54001">
    <property type="entry name" value="Cysteine proteinases"/>
    <property type="match status" value="1"/>
</dbReference>
<dbReference type="InterPro" id="IPR013201">
    <property type="entry name" value="Prot_inhib_I29"/>
</dbReference>
<organismHost>
    <name type="scientific">Cydia pomonella</name>
    <name type="common">Codling moth</name>
    <dbReference type="NCBI Taxonomy" id="82600"/>
</organismHost>
<gene>
    <name evidence="11" type="primary">orf11</name>
</gene>
<dbReference type="InterPro" id="IPR000169">
    <property type="entry name" value="Pept_cys_AS"/>
</dbReference>
<dbReference type="SMART" id="SM00645">
    <property type="entry name" value="Pept_C1"/>
    <property type="match status" value="1"/>
</dbReference>
<reference evidence="11" key="1">
    <citation type="journal article" date="2014" name="Proc. Natl. Acad. Sci. U.S.A.">
        <title>Baculovirus resistance in codling moth is virus isolate-dependent and the consequence of a mutation in viral gene pe38.</title>
        <authorList>
            <person name="Gebhardt M.M."/>
            <person name="Eberle K.E."/>
            <person name="Radtke P."/>
            <person name="Jehle J.A."/>
        </authorList>
    </citation>
    <scope>NUCLEOTIDE SEQUENCE</scope>
    <source>
        <strain evidence="11">CpGV-I07</strain>
    </source>
</reference>
<dbReference type="CDD" id="cd02248">
    <property type="entry name" value="Peptidase_C1A"/>
    <property type="match status" value="1"/>
</dbReference>
<dbReference type="InterPro" id="IPR013128">
    <property type="entry name" value="Peptidase_C1A"/>
</dbReference>
<protein>
    <recommendedName>
        <fullName evidence="4">Viral cathepsin</fullName>
        <ecNumber evidence="3">3.4.22.50</ecNumber>
    </recommendedName>
    <alternativeName>
        <fullName evidence="8">Cysteine proteinase</fullName>
    </alternativeName>
</protein>
<dbReference type="InterPro" id="IPR039417">
    <property type="entry name" value="Peptidase_C1A_papain-like"/>
</dbReference>
<dbReference type="MEROPS" id="C01.047"/>
<evidence type="ECO:0000256" key="4">
    <source>
        <dbReference type="ARBA" id="ARBA00018042"/>
    </source>
</evidence>
<sequence>MTKLLNFVILATVLTVTAHALTYDLNNSDELFKNFAIKYNKTYVSDEERAIKLENFKNNLRMINEKNMASKYAVFDINEYSDLNKNALLRRTTGFRLGLKKNPSAFTMTECSVVVIKDEPQALLPETLDWRDKHGVTPVKNQMECGSCWAFSTIANIESLYNIKYDKALNLSEQHLVNCDNINNGCAGGLMHWALESILQEGGVVSAENEPYYGFDGVCKKSPFELSISGCRRYVLQNENKLRELLVVNGPISVAIDVSDLINYKAGIADICENNEGLNHAVLLVGYGVEKRCAILDFRKTVGAQRWGEEGYFRVQRDKNSCGMMNEYASSAIL</sequence>
<evidence type="ECO:0000256" key="1">
    <source>
        <dbReference type="ARBA" id="ARBA00000656"/>
    </source>
</evidence>
<keyword evidence="7" id="KW-1015">Disulfide bond</keyword>
<comment type="similarity">
    <text evidence="2">Belongs to the peptidase C1 family.</text>
</comment>
<dbReference type="InterPro" id="IPR000668">
    <property type="entry name" value="Peptidase_C1A_C"/>
</dbReference>
<dbReference type="PRINTS" id="PR00705">
    <property type="entry name" value="PAPAIN"/>
</dbReference>
<evidence type="ECO:0000256" key="6">
    <source>
        <dbReference type="ARBA" id="ARBA00023145"/>
    </source>
</evidence>
<dbReference type="Gene3D" id="3.90.70.10">
    <property type="entry name" value="Cysteine proteinases"/>
    <property type="match status" value="1"/>
</dbReference>
<keyword evidence="6" id="KW-0865">Zymogen</keyword>
<evidence type="ECO:0000256" key="5">
    <source>
        <dbReference type="ARBA" id="ARBA00022729"/>
    </source>
</evidence>
<accession>A0A097P0Y7</accession>
<dbReference type="InterPro" id="IPR025660">
    <property type="entry name" value="Pept_his_AS"/>
</dbReference>
<evidence type="ECO:0000313" key="11">
    <source>
        <dbReference type="EMBL" id="AIU36800.1"/>
    </source>
</evidence>
<dbReference type="GO" id="GO:0008234">
    <property type="term" value="F:cysteine-type peptidase activity"/>
    <property type="evidence" value="ECO:0007669"/>
    <property type="project" value="InterPro"/>
</dbReference>
<proteinExistence type="inferred from homology"/>
<reference evidence="11" key="2">
    <citation type="submission" date="2014-07" db="EMBL/GenBank/DDBJ databases">
        <title>Comparative genomics of CpGV: Evolution of a crop protection agent.</title>
        <authorList>
            <person name="Radtke P.C."/>
            <person name="Jehle J.A."/>
        </authorList>
    </citation>
    <scope>NUCLEOTIDE SEQUENCE</scope>
    <source>
        <strain evidence="11">CpGV-I07</strain>
    </source>
</reference>
<dbReference type="PROSITE" id="PS00639">
    <property type="entry name" value="THIOL_PROTEASE_HIS"/>
    <property type="match status" value="1"/>
</dbReference>
<comment type="catalytic activity">
    <reaction evidence="1">
        <text>Endopeptidase of broad specificity, hydrolyzing substrates of both cathepsin L and cathepsin B.</text>
        <dbReference type="EC" id="3.4.22.50"/>
    </reaction>
</comment>
<dbReference type="PANTHER" id="PTHR12411">
    <property type="entry name" value="CYSTEINE PROTEASE FAMILY C1-RELATED"/>
    <property type="match status" value="1"/>
</dbReference>
<evidence type="ECO:0000256" key="8">
    <source>
        <dbReference type="ARBA" id="ARBA00031337"/>
    </source>
</evidence>
<evidence type="ECO:0000256" key="3">
    <source>
        <dbReference type="ARBA" id="ARBA00012484"/>
    </source>
</evidence>
<dbReference type="SMART" id="SM00848">
    <property type="entry name" value="Inhibitor_I29"/>
    <property type="match status" value="1"/>
</dbReference>
<dbReference type="Pfam" id="PF00112">
    <property type="entry name" value="Peptidase_C1"/>
    <property type="match status" value="1"/>
</dbReference>
<dbReference type="Pfam" id="PF08246">
    <property type="entry name" value="Inhibitor_I29"/>
    <property type="match status" value="1"/>
</dbReference>
<feature type="domain" description="Peptidase C1A papain C-terminal" evidence="9">
    <location>
        <begin position="124"/>
        <end position="333"/>
    </location>
</feature>
<evidence type="ECO:0000259" key="10">
    <source>
        <dbReference type="SMART" id="SM00848"/>
    </source>
</evidence>
<feature type="domain" description="Cathepsin propeptide inhibitor" evidence="10">
    <location>
        <begin position="32"/>
        <end position="88"/>
    </location>
</feature>
<evidence type="ECO:0000256" key="2">
    <source>
        <dbReference type="ARBA" id="ARBA00008455"/>
    </source>
</evidence>
<evidence type="ECO:0000259" key="9">
    <source>
        <dbReference type="SMART" id="SM00645"/>
    </source>
</evidence>
<keyword evidence="5" id="KW-0732">Signal</keyword>
<dbReference type="GO" id="GO:0006508">
    <property type="term" value="P:proteolysis"/>
    <property type="evidence" value="ECO:0007669"/>
    <property type="project" value="InterPro"/>
</dbReference>
<dbReference type="EMBL" id="KM217574">
    <property type="protein sequence ID" value="AIU36800.1"/>
    <property type="molecule type" value="Genomic_DNA"/>
</dbReference>
<evidence type="ECO:0000256" key="7">
    <source>
        <dbReference type="ARBA" id="ARBA00023157"/>
    </source>
</evidence>
<dbReference type="InterPro" id="IPR038765">
    <property type="entry name" value="Papain-like_cys_pep_sf"/>
</dbReference>
<organism evidence="11">
    <name type="scientific">Cydia pomonella granulosis virus</name>
    <name type="common">CpGV</name>
    <name type="synonym">Cydia pomonella granulovirus</name>
    <dbReference type="NCBI Taxonomy" id="28289"/>
    <lineage>
        <taxon>Viruses</taxon>
        <taxon>Viruses incertae sedis</taxon>
        <taxon>Naldaviricetes</taxon>
        <taxon>Lefavirales</taxon>
        <taxon>Baculoviridae</taxon>
        <taxon>Betabaculovirus</taxon>
        <taxon>Betabaculovirus cypomonellae</taxon>
    </lineage>
</organism>
<dbReference type="PROSITE" id="PS00139">
    <property type="entry name" value="THIOL_PROTEASE_CYS"/>
    <property type="match status" value="1"/>
</dbReference>
<dbReference type="EC" id="3.4.22.50" evidence="3"/>